<protein>
    <recommendedName>
        <fullName evidence="1">HTH cro/C1-type domain-containing protein</fullName>
    </recommendedName>
</protein>
<comment type="caution">
    <text evidence="2">The sequence shown here is derived from an EMBL/GenBank/DDBJ whole genome shotgun (WGS) entry which is preliminary data.</text>
</comment>
<reference evidence="2" key="2">
    <citation type="submission" date="2020-09" db="EMBL/GenBank/DDBJ databases">
        <authorList>
            <person name="Sun Q."/>
            <person name="Ohkuma M."/>
        </authorList>
    </citation>
    <scope>NUCLEOTIDE SEQUENCE</scope>
    <source>
        <strain evidence="2">JCM 3172</strain>
    </source>
</reference>
<dbReference type="InterPro" id="IPR010982">
    <property type="entry name" value="Lambda_DNA-bd_dom_sf"/>
</dbReference>
<dbReference type="EMBL" id="BMQQ01000018">
    <property type="protein sequence ID" value="GGT45879.1"/>
    <property type="molecule type" value="Genomic_DNA"/>
</dbReference>
<reference evidence="2" key="1">
    <citation type="journal article" date="2014" name="Int. J. Syst. Evol. Microbiol.">
        <title>Complete genome sequence of Corynebacterium casei LMG S-19264T (=DSM 44701T), isolated from a smear-ripened cheese.</title>
        <authorList>
            <consortium name="US DOE Joint Genome Institute (JGI-PGF)"/>
            <person name="Walter F."/>
            <person name="Albersmeier A."/>
            <person name="Kalinowski J."/>
            <person name="Ruckert C."/>
        </authorList>
    </citation>
    <scope>NUCLEOTIDE SEQUENCE</scope>
    <source>
        <strain evidence="2">JCM 3172</strain>
    </source>
</reference>
<proteinExistence type="predicted"/>
<keyword evidence="3" id="KW-1185">Reference proteome</keyword>
<dbReference type="GO" id="GO:0003677">
    <property type="term" value="F:DNA binding"/>
    <property type="evidence" value="ECO:0007669"/>
    <property type="project" value="InterPro"/>
</dbReference>
<dbReference type="InterPro" id="IPR001387">
    <property type="entry name" value="Cro/C1-type_HTH"/>
</dbReference>
<accession>A0A918HA50</accession>
<organism evidence="2 3">
    <name type="scientific">Streptomyces purpureus</name>
    <dbReference type="NCBI Taxonomy" id="1951"/>
    <lineage>
        <taxon>Bacteria</taxon>
        <taxon>Bacillati</taxon>
        <taxon>Actinomycetota</taxon>
        <taxon>Actinomycetes</taxon>
        <taxon>Kitasatosporales</taxon>
        <taxon>Streptomycetaceae</taxon>
        <taxon>Streptomyces</taxon>
    </lineage>
</organism>
<dbReference type="Gene3D" id="1.10.260.40">
    <property type="entry name" value="lambda repressor-like DNA-binding domains"/>
    <property type="match status" value="1"/>
</dbReference>
<dbReference type="PANTHER" id="PTHR35010">
    <property type="entry name" value="BLL4672 PROTEIN-RELATED"/>
    <property type="match status" value="1"/>
</dbReference>
<dbReference type="PANTHER" id="PTHR35010:SF4">
    <property type="entry name" value="BLL5781 PROTEIN"/>
    <property type="match status" value="1"/>
</dbReference>
<feature type="domain" description="HTH cro/C1-type" evidence="1">
    <location>
        <begin position="10"/>
        <end position="64"/>
    </location>
</feature>
<dbReference type="Pfam" id="PF13560">
    <property type="entry name" value="HTH_31"/>
    <property type="match status" value="1"/>
</dbReference>
<gene>
    <name evidence="2" type="ORF">GCM10014713_44690</name>
</gene>
<dbReference type="PROSITE" id="PS50943">
    <property type="entry name" value="HTH_CROC1"/>
    <property type="match status" value="1"/>
</dbReference>
<evidence type="ECO:0000259" key="1">
    <source>
        <dbReference type="PROSITE" id="PS50943"/>
    </source>
</evidence>
<name>A0A918HA50_9ACTN</name>
<evidence type="ECO:0000313" key="2">
    <source>
        <dbReference type="EMBL" id="GGT45879.1"/>
    </source>
</evidence>
<dbReference type="Proteomes" id="UP000619486">
    <property type="component" value="Unassembled WGS sequence"/>
</dbReference>
<dbReference type="CDD" id="cd00093">
    <property type="entry name" value="HTH_XRE"/>
    <property type="match status" value="1"/>
</dbReference>
<dbReference type="AlphaFoldDB" id="A0A918HA50"/>
<dbReference type="SUPFAM" id="SSF47413">
    <property type="entry name" value="lambda repressor-like DNA-binding domains"/>
    <property type="match status" value="1"/>
</dbReference>
<dbReference type="SMART" id="SM00530">
    <property type="entry name" value="HTH_XRE"/>
    <property type="match status" value="1"/>
</dbReference>
<sequence length="115" mass="12854">MIMRTVGELLRQWRRRRRLSQLDLAIAAEVSARHVSPIETGKTRPSADIVLRLADQLDVPLRDRNQLLLAAGFAPGTPSARLTAMRCRRPGTHSGGCYARMSRTRRWSSTVDGTS</sequence>
<evidence type="ECO:0000313" key="3">
    <source>
        <dbReference type="Proteomes" id="UP000619486"/>
    </source>
</evidence>